<dbReference type="GO" id="GO:0016020">
    <property type="term" value="C:membrane"/>
    <property type="evidence" value="ECO:0007669"/>
    <property type="project" value="UniProtKB-SubCell"/>
</dbReference>
<gene>
    <name evidence="9" type="ORF">SNE40_010409</name>
</gene>
<dbReference type="PANTHER" id="PTHR16172:SF2">
    <property type="entry name" value="MAJOR FACILITATOR SUPERFAMILY DOMAIN-CONTAINING PROTEIN 6"/>
    <property type="match status" value="1"/>
</dbReference>
<dbReference type="EMBL" id="JAZGQO010000007">
    <property type="protein sequence ID" value="KAK6182814.1"/>
    <property type="molecule type" value="Genomic_DNA"/>
</dbReference>
<protein>
    <recommendedName>
        <fullName evidence="8">Major facilitator superfamily associated domain-containing protein</fullName>
    </recommendedName>
</protein>
<name>A0AAN8JV52_PATCE</name>
<sequence length="794" mass="89497">MEKMEDYGYGDDREADMASPSDAKEFRRTATNLNSRPSNFPRSRRDFIDNYLTFVNRDLVVCKLFYFFFFGAFGSLFPLLAIYFKQLGMNASQGGILIGFRPFIEFLSAPFWGGVADKWKRAKELLLFSLICWIVFTLAIAFVHPPAHKCLYTNRTHTVLENPRGRRDTSYLRGTHQPAMSHLEVPYRYARSAHDDHEPEQLVMLLPQSAKRGTGESPHRLDHNKIANANQSDVKGLVHSPYSTVVYREDEVKHVFFILLLLVVIGEFFAAPAITFADAVTLACLGDDMDNYGRQRMFGSLGWGLSMFFAGLALDHSTSFPEHPCGTQHAAEKNYTVCFAIFCVLMSAAFISALQFRFEHMGHGKEIQLSEITERVKDKVKQTITGRKKIDRERLVEEDDDDDGVFKPELGSTAYNQNKFRESNSPGENQYGKLNGNQELNIKLNNRNDMVSDALKAPQGNAQYDFQEGHFMGKWFTVIKLLATYKYLSVLFIAWFMGFGIGIIFTFLFWHLQDLGGSPTLFGVASVINHISELLAYFMSAKLIAKFGHIKVLYAGLLGNVVRFMYISWLHNPQWVLPFEFVQGLTHAAVWAACCSYITQAIPKELRSSAQGILQGLHHGLGRGCGAVFGGVLVYNYGSVVTFRVYGVTCIFILAIYMGTNYYLERRGYFSHVSEKISHEILEEASILAPHGVPSGASALARDLSSNRLSDYDQGNNQGYGATHYEGINTLPATMPKRDNTGSYNNEVNYNGDFADWSSPSAGGDRLFMQEPPRMPTQMYQQQPNNTMDQMYGP</sequence>
<dbReference type="Gene3D" id="1.20.1250.20">
    <property type="entry name" value="MFS general substrate transporter like domains"/>
    <property type="match status" value="3"/>
</dbReference>
<evidence type="ECO:0000256" key="6">
    <source>
        <dbReference type="SAM" id="MobiDB-lite"/>
    </source>
</evidence>
<evidence type="ECO:0000313" key="10">
    <source>
        <dbReference type="Proteomes" id="UP001347796"/>
    </source>
</evidence>
<dbReference type="SUPFAM" id="SSF103473">
    <property type="entry name" value="MFS general substrate transporter"/>
    <property type="match status" value="1"/>
</dbReference>
<comment type="similarity">
    <text evidence="2">Belongs to the major facilitator superfamily. MFSD6 family.</text>
</comment>
<dbReference type="AlphaFoldDB" id="A0AAN8JV52"/>
<feature type="region of interest" description="Disordered" evidence="6">
    <location>
        <begin position="1"/>
        <end position="23"/>
    </location>
</feature>
<organism evidence="9 10">
    <name type="scientific">Patella caerulea</name>
    <name type="common">Rayed Mediterranean limpet</name>
    <dbReference type="NCBI Taxonomy" id="87958"/>
    <lineage>
        <taxon>Eukaryota</taxon>
        <taxon>Metazoa</taxon>
        <taxon>Spiralia</taxon>
        <taxon>Lophotrochozoa</taxon>
        <taxon>Mollusca</taxon>
        <taxon>Gastropoda</taxon>
        <taxon>Patellogastropoda</taxon>
        <taxon>Patelloidea</taxon>
        <taxon>Patellidae</taxon>
        <taxon>Patella</taxon>
    </lineage>
</organism>
<feature type="transmembrane region" description="Helical" evidence="7">
    <location>
        <begin position="96"/>
        <end position="113"/>
    </location>
</feature>
<feature type="domain" description="Major facilitator superfamily associated" evidence="8">
    <location>
        <begin position="62"/>
        <end position="645"/>
    </location>
</feature>
<evidence type="ECO:0000256" key="7">
    <source>
        <dbReference type="SAM" id="Phobius"/>
    </source>
</evidence>
<feature type="transmembrane region" description="Helical" evidence="7">
    <location>
        <begin position="125"/>
        <end position="144"/>
    </location>
</feature>
<feature type="transmembrane region" description="Helical" evidence="7">
    <location>
        <begin position="521"/>
        <end position="540"/>
    </location>
</feature>
<feature type="transmembrane region" description="Helical" evidence="7">
    <location>
        <begin position="334"/>
        <end position="356"/>
    </location>
</feature>
<dbReference type="Proteomes" id="UP001347796">
    <property type="component" value="Unassembled WGS sequence"/>
</dbReference>
<feature type="transmembrane region" description="Helical" evidence="7">
    <location>
        <begin position="643"/>
        <end position="664"/>
    </location>
</feature>
<keyword evidence="10" id="KW-1185">Reference proteome</keyword>
<feature type="transmembrane region" description="Helical" evidence="7">
    <location>
        <begin position="552"/>
        <end position="569"/>
    </location>
</feature>
<feature type="transmembrane region" description="Helical" evidence="7">
    <location>
        <begin position="255"/>
        <end position="285"/>
    </location>
</feature>
<keyword evidence="4 7" id="KW-1133">Transmembrane helix</keyword>
<dbReference type="CDD" id="cd17335">
    <property type="entry name" value="MFS_MFSD6"/>
    <property type="match status" value="1"/>
</dbReference>
<dbReference type="InterPro" id="IPR024989">
    <property type="entry name" value="MFS_assoc_dom"/>
</dbReference>
<evidence type="ECO:0000256" key="3">
    <source>
        <dbReference type="ARBA" id="ARBA00022692"/>
    </source>
</evidence>
<reference evidence="9 10" key="1">
    <citation type="submission" date="2024-01" db="EMBL/GenBank/DDBJ databases">
        <title>The genome of the rayed Mediterranean limpet Patella caerulea (Linnaeus, 1758).</title>
        <authorList>
            <person name="Anh-Thu Weber A."/>
            <person name="Halstead-Nussloch G."/>
        </authorList>
    </citation>
    <scope>NUCLEOTIDE SEQUENCE [LARGE SCALE GENOMIC DNA]</scope>
    <source>
        <strain evidence="9">AATW-2023a</strain>
        <tissue evidence="9">Whole specimen</tissue>
    </source>
</reference>
<dbReference type="PANTHER" id="PTHR16172">
    <property type="entry name" value="MAJOR FACILITATOR SUPERFAMILY DOMAIN-CONTAINING PROTEIN 6-LIKE"/>
    <property type="match status" value="1"/>
</dbReference>
<feature type="transmembrane region" description="Helical" evidence="7">
    <location>
        <begin position="297"/>
        <end position="314"/>
    </location>
</feature>
<proteinExistence type="inferred from homology"/>
<evidence type="ECO:0000313" key="9">
    <source>
        <dbReference type="EMBL" id="KAK6182814.1"/>
    </source>
</evidence>
<comment type="subcellular location">
    <subcellularLocation>
        <location evidence="1">Membrane</location>
        <topology evidence="1">Multi-pass membrane protein</topology>
    </subcellularLocation>
</comment>
<dbReference type="InterPro" id="IPR051717">
    <property type="entry name" value="MFS_MFSD6"/>
</dbReference>
<evidence type="ECO:0000259" key="8">
    <source>
        <dbReference type="Pfam" id="PF12832"/>
    </source>
</evidence>
<evidence type="ECO:0000256" key="2">
    <source>
        <dbReference type="ARBA" id="ARBA00005241"/>
    </source>
</evidence>
<keyword evidence="5 7" id="KW-0472">Membrane</keyword>
<feature type="transmembrane region" description="Helical" evidence="7">
    <location>
        <begin position="64"/>
        <end position="84"/>
    </location>
</feature>
<comment type="caution">
    <text evidence="9">The sequence shown here is derived from an EMBL/GenBank/DDBJ whole genome shotgun (WGS) entry which is preliminary data.</text>
</comment>
<accession>A0AAN8JV52</accession>
<feature type="transmembrane region" description="Helical" evidence="7">
    <location>
        <begin position="487"/>
        <end position="509"/>
    </location>
</feature>
<dbReference type="InterPro" id="IPR036259">
    <property type="entry name" value="MFS_trans_sf"/>
</dbReference>
<dbReference type="Pfam" id="PF12832">
    <property type="entry name" value="MFS_1_like"/>
    <property type="match status" value="1"/>
</dbReference>
<keyword evidence="3 7" id="KW-0812">Transmembrane</keyword>
<evidence type="ECO:0000256" key="5">
    <source>
        <dbReference type="ARBA" id="ARBA00023136"/>
    </source>
</evidence>
<evidence type="ECO:0000256" key="4">
    <source>
        <dbReference type="ARBA" id="ARBA00022989"/>
    </source>
</evidence>
<evidence type="ECO:0000256" key="1">
    <source>
        <dbReference type="ARBA" id="ARBA00004141"/>
    </source>
</evidence>